<dbReference type="PANTHER" id="PTHR19842">
    <property type="entry name" value="G BETA-LIKE PROTEIN GBL"/>
    <property type="match status" value="1"/>
</dbReference>
<dbReference type="InterPro" id="IPR001680">
    <property type="entry name" value="WD40_rpt"/>
</dbReference>
<dbReference type="Pfam" id="PF00400">
    <property type="entry name" value="WD40"/>
    <property type="match status" value="5"/>
</dbReference>
<dbReference type="PROSITE" id="PS50294">
    <property type="entry name" value="WD_REPEATS_REGION"/>
    <property type="match status" value="2"/>
</dbReference>
<feature type="repeat" description="WD" evidence="4">
    <location>
        <begin position="354"/>
        <end position="384"/>
    </location>
</feature>
<dbReference type="Gene3D" id="2.130.10.10">
    <property type="entry name" value="YVTN repeat-like/Quinoprotein amine dehydrogenase"/>
    <property type="match status" value="1"/>
</dbReference>
<keyword evidence="7" id="KW-1185">Reference proteome</keyword>
<reference evidence="6 7" key="1">
    <citation type="submission" date="2015-05" db="EMBL/GenBank/DDBJ databases">
        <title>Evolution of Trichinella species and genotypes.</title>
        <authorList>
            <person name="Korhonen P.K."/>
            <person name="Edoardo P."/>
            <person name="Giuseppe L.R."/>
            <person name="Gasser R.B."/>
        </authorList>
    </citation>
    <scope>NUCLEOTIDE SEQUENCE [LARGE SCALE GENOMIC DNA]</scope>
    <source>
        <strain evidence="6">ISS10</strain>
    </source>
</reference>
<dbReference type="PANTHER" id="PTHR19842:SF0">
    <property type="entry name" value="TARGET OF RAPAMYCIN COMPLEX SUBUNIT LST8"/>
    <property type="match status" value="1"/>
</dbReference>
<dbReference type="PROSITE" id="PS00678">
    <property type="entry name" value="WD_REPEATS_1"/>
    <property type="match status" value="1"/>
</dbReference>
<comment type="caution">
    <text evidence="6">The sequence shown here is derived from an EMBL/GenBank/DDBJ whole genome shotgun (WGS) entry which is preliminary data.</text>
</comment>
<name>A0A0V1KX72_9BILA</name>
<dbReference type="SMART" id="SM00320">
    <property type="entry name" value="WD40"/>
    <property type="match status" value="6"/>
</dbReference>
<dbReference type="GO" id="GO:0005737">
    <property type="term" value="C:cytoplasm"/>
    <property type="evidence" value="ECO:0007669"/>
    <property type="project" value="UniProtKB-SubCell"/>
</dbReference>
<comment type="similarity">
    <text evidence="1 5">Belongs to the WD repeat LST8 family.</text>
</comment>
<accession>A0A0V1KX72</accession>
<dbReference type="PROSITE" id="PS50082">
    <property type="entry name" value="WD_REPEATS_2"/>
    <property type="match status" value="3"/>
</dbReference>
<dbReference type="Proteomes" id="UP000054721">
    <property type="component" value="Unassembled WGS sequence"/>
</dbReference>
<dbReference type="GO" id="GO:0031932">
    <property type="term" value="C:TORC2 complex"/>
    <property type="evidence" value="ECO:0007669"/>
    <property type="project" value="UniProtKB-UniRule"/>
</dbReference>
<gene>
    <name evidence="6" type="primary">mlst8</name>
    <name evidence="6" type="ORF">T02_7698</name>
</gene>
<dbReference type="InterPro" id="IPR036322">
    <property type="entry name" value="WD40_repeat_dom_sf"/>
</dbReference>
<comment type="function">
    <text evidence="5">Subunit of TORC1 and TORC2, which regulate cell growth and survival in response to nutrient and hormonal signals.</text>
</comment>
<evidence type="ECO:0000256" key="1">
    <source>
        <dbReference type="ARBA" id="ARBA00009890"/>
    </source>
</evidence>
<dbReference type="CDD" id="cd00200">
    <property type="entry name" value="WD40"/>
    <property type="match status" value="1"/>
</dbReference>
<organism evidence="6 7">
    <name type="scientific">Trichinella nativa</name>
    <dbReference type="NCBI Taxonomy" id="6335"/>
    <lineage>
        <taxon>Eukaryota</taxon>
        <taxon>Metazoa</taxon>
        <taxon>Ecdysozoa</taxon>
        <taxon>Nematoda</taxon>
        <taxon>Enoplea</taxon>
        <taxon>Dorylaimia</taxon>
        <taxon>Trichinellida</taxon>
        <taxon>Trichinellidae</taxon>
        <taxon>Trichinella</taxon>
    </lineage>
</organism>
<comment type="subunit">
    <text evidence="5">Part of TORC1 complex. Part of the TORC2 complex.</text>
</comment>
<dbReference type="OrthoDB" id="400at2759"/>
<evidence type="ECO:0000256" key="5">
    <source>
        <dbReference type="RuleBase" id="RU369068"/>
    </source>
</evidence>
<dbReference type="InterPro" id="IPR020472">
    <property type="entry name" value="WD40_PAC1"/>
</dbReference>
<dbReference type="EMBL" id="JYDW01000216">
    <property type="protein sequence ID" value="KRZ51734.1"/>
    <property type="molecule type" value="Genomic_DNA"/>
</dbReference>
<keyword evidence="3 5" id="KW-0677">Repeat</keyword>
<dbReference type="STRING" id="6335.A0A0V1KX72"/>
<proteinExistence type="inferred from homology"/>
<protein>
    <recommendedName>
        <fullName evidence="5">Target of rapamycin complex subunit lst8</fullName>
        <shortName evidence="5">TORC subunit lst8</shortName>
    </recommendedName>
</protein>
<feature type="repeat" description="WD" evidence="4">
    <location>
        <begin position="300"/>
        <end position="341"/>
    </location>
</feature>
<dbReference type="InterPro" id="IPR015943">
    <property type="entry name" value="WD40/YVTN_repeat-like_dom_sf"/>
</dbReference>
<dbReference type="GO" id="GO:0031929">
    <property type="term" value="P:TOR signaling"/>
    <property type="evidence" value="ECO:0007669"/>
    <property type="project" value="UniProtKB-UniRule"/>
</dbReference>
<keyword evidence="2 4" id="KW-0853">WD repeat</keyword>
<dbReference type="GO" id="GO:0031931">
    <property type="term" value="C:TORC1 complex"/>
    <property type="evidence" value="ECO:0007669"/>
    <property type="project" value="UniProtKB-UniRule"/>
</dbReference>
<evidence type="ECO:0000313" key="7">
    <source>
        <dbReference type="Proteomes" id="UP000054721"/>
    </source>
</evidence>
<comment type="subcellular location">
    <subcellularLocation>
        <location evidence="5">Cytoplasm</location>
    </subcellularLocation>
</comment>
<evidence type="ECO:0000256" key="2">
    <source>
        <dbReference type="ARBA" id="ARBA00022574"/>
    </source>
</evidence>
<feature type="repeat" description="WD" evidence="4">
    <location>
        <begin position="166"/>
        <end position="207"/>
    </location>
</feature>
<dbReference type="InterPro" id="IPR037588">
    <property type="entry name" value="MLST8"/>
</dbReference>
<dbReference type="AlphaFoldDB" id="A0A0V1KX72"/>
<dbReference type="PRINTS" id="PR00320">
    <property type="entry name" value="GPROTEINBRPT"/>
</dbReference>
<dbReference type="GO" id="GO:0032956">
    <property type="term" value="P:regulation of actin cytoskeleton organization"/>
    <property type="evidence" value="ECO:0007669"/>
    <property type="project" value="TreeGrafter"/>
</dbReference>
<dbReference type="SUPFAM" id="SSF50978">
    <property type="entry name" value="WD40 repeat-like"/>
    <property type="match status" value="1"/>
</dbReference>
<dbReference type="InterPro" id="IPR019775">
    <property type="entry name" value="WD40_repeat_CS"/>
</dbReference>
<evidence type="ECO:0000313" key="6">
    <source>
        <dbReference type="EMBL" id="KRZ51734.1"/>
    </source>
</evidence>
<keyword evidence="5" id="KW-0963">Cytoplasm</keyword>
<evidence type="ECO:0000256" key="4">
    <source>
        <dbReference type="PROSITE-ProRule" id="PRU00221"/>
    </source>
</evidence>
<evidence type="ECO:0000256" key="3">
    <source>
        <dbReference type="ARBA" id="ARBA00022737"/>
    </source>
</evidence>
<sequence length="432" mass="48382">METNSQIGTSKQFWIILSFQPHSNTSASNNLLEKHVAKCLLIMFVRVYDCDLLICIGIGEICEQKKLLVFIYDPFCWVMSALVPPKKCSMAEKVSEKSILATGGYDHTIKLWKISPPVCFRTLQHPDSQVNKLELTADGTLLAAAGYQRIRMYDIATGDVSPVVNYEGVAKNITAVGFNNSTRWMYTGGEDNSARIWDLRSRNLQCQRIFQVNTPVSCVCLHPNQVELFVGDQSGTIHLWDLRTDHNEQLLPERNMMIQSVDVNGIGTMLGALTHKGMFYTWTLKSVFNKPSRIYPKMKLEAHKTYALRCKFSPNSEFVVTTSADHTAKMWKSSDLNEVITFTKPGQQWVWDCAFTSDSEFLFTCSSDSVVRLWRCDDGAPIHEYAGHQRAVTTIAFQDGCPKQDTETTAAACNSAPSTTDIAVVVDDGAKP</sequence>